<dbReference type="GO" id="GO:0016787">
    <property type="term" value="F:hydrolase activity"/>
    <property type="evidence" value="ECO:0007669"/>
    <property type="project" value="UniProtKB-KW"/>
</dbReference>
<dbReference type="PANTHER" id="PTHR34139:SF1">
    <property type="entry name" value="RNASE MJ1380-RELATED"/>
    <property type="match status" value="1"/>
</dbReference>
<dbReference type="InterPro" id="IPR037038">
    <property type="entry name" value="HepT-like_sf"/>
</dbReference>
<keyword evidence="4" id="KW-0547">Nucleotide-binding</keyword>
<evidence type="ECO:0000256" key="5">
    <source>
        <dbReference type="ARBA" id="ARBA00022801"/>
    </source>
</evidence>
<name>A0A410G3R3_9FLAO</name>
<dbReference type="EMBL" id="CP034951">
    <property type="protein sequence ID" value="QAA81855.1"/>
    <property type="molecule type" value="Genomic_DNA"/>
</dbReference>
<dbReference type="GO" id="GO:0000166">
    <property type="term" value="F:nucleotide binding"/>
    <property type="evidence" value="ECO:0007669"/>
    <property type="project" value="UniProtKB-KW"/>
</dbReference>
<dbReference type="Gene3D" id="1.20.120.580">
    <property type="entry name" value="bsu32300-like"/>
    <property type="match status" value="1"/>
</dbReference>
<sequence length="81" mass="9729">MDKKTEFAIIRCFEVIGEATKRLDNNFKTKYPDVPWKKMAAFRDVLIHDYERLIPEMILKTPEEDLPNLKRQLLHILENEK</sequence>
<keyword evidence="1" id="KW-0597">Phosphoprotein</keyword>
<dbReference type="AlphaFoldDB" id="A0A410G3R3"/>
<comment type="similarity">
    <text evidence="6">Belongs to the HepT RNase toxin family.</text>
</comment>
<dbReference type="GO" id="GO:0004540">
    <property type="term" value="F:RNA nuclease activity"/>
    <property type="evidence" value="ECO:0007669"/>
    <property type="project" value="InterPro"/>
</dbReference>
<evidence type="ECO:0000256" key="2">
    <source>
        <dbReference type="ARBA" id="ARBA00022649"/>
    </source>
</evidence>
<protein>
    <submittedName>
        <fullName evidence="7">DUF86 domain-containing protein</fullName>
    </submittedName>
</protein>
<evidence type="ECO:0000256" key="4">
    <source>
        <dbReference type="ARBA" id="ARBA00022741"/>
    </source>
</evidence>
<keyword evidence="2" id="KW-1277">Toxin-antitoxin system</keyword>
<dbReference type="InterPro" id="IPR051813">
    <property type="entry name" value="HepT_RNase_toxin"/>
</dbReference>
<keyword evidence="5" id="KW-0378">Hydrolase</keyword>
<evidence type="ECO:0000256" key="1">
    <source>
        <dbReference type="ARBA" id="ARBA00022553"/>
    </source>
</evidence>
<keyword evidence="8" id="KW-1185">Reference proteome</keyword>
<dbReference type="GO" id="GO:0110001">
    <property type="term" value="C:toxin-antitoxin complex"/>
    <property type="evidence" value="ECO:0007669"/>
    <property type="project" value="InterPro"/>
</dbReference>
<evidence type="ECO:0000313" key="7">
    <source>
        <dbReference type="EMBL" id="QAA81855.1"/>
    </source>
</evidence>
<reference evidence="7 8" key="1">
    <citation type="submission" date="2019-01" db="EMBL/GenBank/DDBJ databases">
        <title>Complete genome sequencing of Aequorivita sp. H23M31.</title>
        <authorList>
            <person name="Bae J.-W."/>
        </authorList>
    </citation>
    <scope>NUCLEOTIDE SEQUENCE [LARGE SCALE GENOMIC DNA]</scope>
    <source>
        <strain evidence="7 8">H23M31</strain>
    </source>
</reference>
<dbReference type="KEGG" id="aev:EI546_09040"/>
<evidence type="ECO:0000256" key="6">
    <source>
        <dbReference type="ARBA" id="ARBA00024207"/>
    </source>
</evidence>
<proteinExistence type="inferred from homology"/>
<keyword evidence="3" id="KW-0540">Nuclease</keyword>
<evidence type="ECO:0000313" key="8">
    <source>
        <dbReference type="Proteomes" id="UP000285517"/>
    </source>
</evidence>
<dbReference type="Proteomes" id="UP000285517">
    <property type="component" value="Chromosome"/>
</dbReference>
<evidence type="ECO:0000256" key="3">
    <source>
        <dbReference type="ARBA" id="ARBA00022722"/>
    </source>
</evidence>
<dbReference type="InterPro" id="IPR008201">
    <property type="entry name" value="HepT-like"/>
</dbReference>
<accession>A0A410G3R3</accession>
<dbReference type="PANTHER" id="PTHR34139">
    <property type="entry name" value="UPF0331 PROTEIN MJ0127"/>
    <property type="match status" value="1"/>
</dbReference>
<dbReference type="Pfam" id="PF01934">
    <property type="entry name" value="HepT-like"/>
    <property type="match status" value="1"/>
</dbReference>
<organism evidence="7 8">
    <name type="scientific">Aequorivita ciconiae</name>
    <dbReference type="NCBI Taxonomy" id="2494375"/>
    <lineage>
        <taxon>Bacteria</taxon>
        <taxon>Pseudomonadati</taxon>
        <taxon>Bacteroidota</taxon>
        <taxon>Flavobacteriia</taxon>
        <taxon>Flavobacteriales</taxon>
        <taxon>Flavobacteriaceae</taxon>
        <taxon>Aequorivita</taxon>
    </lineage>
</organism>
<gene>
    <name evidence="7" type="ORF">EI546_09040</name>
</gene>
<dbReference type="OrthoDB" id="955324at2"/>